<dbReference type="EMBL" id="BTGU01000099">
    <property type="protein sequence ID" value="GMN60520.1"/>
    <property type="molecule type" value="Genomic_DNA"/>
</dbReference>
<dbReference type="AlphaFoldDB" id="A0AA88DSP4"/>
<accession>A0AA88DSP4</accession>
<proteinExistence type="predicted"/>
<comment type="caution">
    <text evidence="2">The sequence shown here is derived from an EMBL/GenBank/DDBJ whole genome shotgun (WGS) entry which is preliminary data.</text>
</comment>
<sequence>MGNKPHIYGCEKREKEEERERGRESGRERIEEREREREKKSLAAGWRGPGGRSWIAGVGGGSSAFVTGSGKIADEGEDFGWE</sequence>
<feature type="region of interest" description="Disordered" evidence="1">
    <location>
        <begin position="1"/>
        <end position="82"/>
    </location>
</feature>
<organism evidence="2 3">
    <name type="scientific">Ficus carica</name>
    <name type="common">Common fig</name>
    <dbReference type="NCBI Taxonomy" id="3494"/>
    <lineage>
        <taxon>Eukaryota</taxon>
        <taxon>Viridiplantae</taxon>
        <taxon>Streptophyta</taxon>
        <taxon>Embryophyta</taxon>
        <taxon>Tracheophyta</taxon>
        <taxon>Spermatophyta</taxon>
        <taxon>Magnoliopsida</taxon>
        <taxon>eudicotyledons</taxon>
        <taxon>Gunneridae</taxon>
        <taxon>Pentapetalae</taxon>
        <taxon>rosids</taxon>
        <taxon>fabids</taxon>
        <taxon>Rosales</taxon>
        <taxon>Moraceae</taxon>
        <taxon>Ficeae</taxon>
        <taxon>Ficus</taxon>
    </lineage>
</organism>
<protein>
    <submittedName>
        <fullName evidence="2">Uncharacterized protein</fullName>
    </submittedName>
</protein>
<evidence type="ECO:0000313" key="2">
    <source>
        <dbReference type="EMBL" id="GMN60520.1"/>
    </source>
</evidence>
<keyword evidence="3" id="KW-1185">Reference proteome</keyword>
<feature type="compositionally biased region" description="Basic and acidic residues" evidence="1">
    <location>
        <begin position="9"/>
        <end position="41"/>
    </location>
</feature>
<dbReference type="Proteomes" id="UP001187192">
    <property type="component" value="Unassembled WGS sequence"/>
</dbReference>
<feature type="compositionally biased region" description="Gly residues" evidence="1">
    <location>
        <begin position="47"/>
        <end position="62"/>
    </location>
</feature>
<gene>
    <name evidence="2" type="ORF">TIFTF001_029622</name>
</gene>
<reference evidence="2" key="1">
    <citation type="submission" date="2023-07" db="EMBL/GenBank/DDBJ databases">
        <title>draft genome sequence of fig (Ficus carica).</title>
        <authorList>
            <person name="Takahashi T."/>
            <person name="Nishimura K."/>
        </authorList>
    </citation>
    <scope>NUCLEOTIDE SEQUENCE</scope>
</reference>
<evidence type="ECO:0000256" key="1">
    <source>
        <dbReference type="SAM" id="MobiDB-lite"/>
    </source>
</evidence>
<name>A0AA88DSP4_FICCA</name>
<evidence type="ECO:0000313" key="3">
    <source>
        <dbReference type="Proteomes" id="UP001187192"/>
    </source>
</evidence>